<keyword evidence="2" id="KW-1185">Reference proteome</keyword>
<organism evidence="1 2">
    <name type="scientific">Cercophora scortea</name>
    <dbReference type="NCBI Taxonomy" id="314031"/>
    <lineage>
        <taxon>Eukaryota</taxon>
        <taxon>Fungi</taxon>
        <taxon>Dikarya</taxon>
        <taxon>Ascomycota</taxon>
        <taxon>Pezizomycotina</taxon>
        <taxon>Sordariomycetes</taxon>
        <taxon>Sordariomycetidae</taxon>
        <taxon>Sordariales</taxon>
        <taxon>Lasiosphaeriaceae</taxon>
        <taxon>Cercophora</taxon>
    </lineage>
</organism>
<dbReference type="AlphaFoldDB" id="A0AAE0M599"/>
<name>A0AAE0M599_9PEZI</name>
<reference evidence="1" key="1">
    <citation type="journal article" date="2023" name="Mol. Phylogenet. Evol.">
        <title>Genome-scale phylogeny and comparative genomics of the fungal order Sordariales.</title>
        <authorList>
            <person name="Hensen N."/>
            <person name="Bonometti L."/>
            <person name="Westerberg I."/>
            <person name="Brannstrom I.O."/>
            <person name="Guillou S."/>
            <person name="Cros-Aarteil S."/>
            <person name="Calhoun S."/>
            <person name="Haridas S."/>
            <person name="Kuo A."/>
            <person name="Mondo S."/>
            <person name="Pangilinan J."/>
            <person name="Riley R."/>
            <person name="LaButti K."/>
            <person name="Andreopoulos B."/>
            <person name="Lipzen A."/>
            <person name="Chen C."/>
            <person name="Yan M."/>
            <person name="Daum C."/>
            <person name="Ng V."/>
            <person name="Clum A."/>
            <person name="Steindorff A."/>
            <person name="Ohm R.A."/>
            <person name="Martin F."/>
            <person name="Silar P."/>
            <person name="Natvig D.O."/>
            <person name="Lalanne C."/>
            <person name="Gautier V."/>
            <person name="Ament-Velasquez S.L."/>
            <person name="Kruys A."/>
            <person name="Hutchinson M.I."/>
            <person name="Powell A.J."/>
            <person name="Barry K."/>
            <person name="Miller A.N."/>
            <person name="Grigoriev I.V."/>
            <person name="Debuchy R."/>
            <person name="Gladieux P."/>
            <person name="Hiltunen Thoren M."/>
            <person name="Johannesson H."/>
        </authorList>
    </citation>
    <scope>NUCLEOTIDE SEQUENCE</scope>
    <source>
        <strain evidence="1">SMH4131-1</strain>
    </source>
</reference>
<dbReference type="EMBL" id="JAUEPO010000006">
    <property type="protein sequence ID" value="KAK3319520.1"/>
    <property type="molecule type" value="Genomic_DNA"/>
</dbReference>
<accession>A0AAE0M599</accession>
<protein>
    <submittedName>
        <fullName evidence="1">Uncharacterized protein</fullName>
    </submittedName>
</protein>
<evidence type="ECO:0000313" key="1">
    <source>
        <dbReference type="EMBL" id="KAK3319520.1"/>
    </source>
</evidence>
<gene>
    <name evidence="1" type="ORF">B0T19DRAFT_467033</name>
</gene>
<evidence type="ECO:0000313" key="2">
    <source>
        <dbReference type="Proteomes" id="UP001286456"/>
    </source>
</evidence>
<dbReference type="Proteomes" id="UP001286456">
    <property type="component" value="Unassembled WGS sequence"/>
</dbReference>
<comment type="caution">
    <text evidence="1">The sequence shown here is derived from an EMBL/GenBank/DDBJ whole genome shotgun (WGS) entry which is preliminary data.</text>
</comment>
<reference evidence="1" key="2">
    <citation type="submission" date="2023-06" db="EMBL/GenBank/DDBJ databases">
        <authorList>
            <consortium name="Lawrence Berkeley National Laboratory"/>
            <person name="Haridas S."/>
            <person name="Hensen N."/>
            <person name="Bonometti L."/>
            <person name="Westerberg I."/>
            <person name="Brannstrom I.O."/>
            <person name="Guillou S."/>
            <person name="Cros-Aarteil S."/>
            <person name="Calhoun S."/>
            <person name="Kuo A."/>
            <person name="Mondo S."/>
            <person name="Pangilinan J."/>
            <person name="Riley R."/>
            <person name="Labutti K."/>
            <person name="Andreopoulos B."/>
            <person name="Lipzen A."/>
            <person name="Chen C."/>
            <person name="Yanf M."/>
            <person name="Daum C."/>
            <person name="Ng V."/>
            <person name="Clum A."/>
            <person name="Steindorff A."/>
            <person name="Ohm R."/>
            <person name="Martin F."/>
            <person name="Silar P."/>
            <person name="Natvig D."/>
            <person name="Lalanne C."/>
            <person name="Gautier V."/>
            <person name="Ament-Velasquez S.L."/>
            <person name="Kruys A."/>
            <person name="Hutchinson M.I."/>
            <person name="Powell A.J."/>
            <person name="Barry K."/>
            <person name="Miller A.N."/>
            <person name="Grigoriev I.V."/>
            <person name="Debuchy R."/>
            <person name="Gladieux P."/>
            <person name="Thoren M.H."/>
            <person name="Johannesson H."/>
        </authorList>
    </citation>
    <scope>NUCLEOTIDE SEQUENCE</scope>
    <source>
        <strain evidence="1">SMH4131-1</strain>
    </source>
</reference>
<sequence length="623" mass="71170">MPGVLSLPVEIFEKVAKATVSATVYCPADRLESQATLYRLCLTSRWFNHAITPELYRHVVLSRYLDSTYSASITVESYSSDYDCASDRLILFLRTLLESPRHRALVRILDCRLYLKDIPPLYRLIVAREDEYLYPTRAYINDYAGILKSWTQHGAEIQRNFVSGRYDKHADAIFRHAGLHRVRSGELFIVSHDIGQRMFAAILCLTRELQALIIRSAPVPAFDDPAEADLKGTMCYGLASDLIVSALYMRQLRPCTLPNLKSFTVAPEPCAELRRDPYFPEFKTTREYVYAPYWYEIFADICPGVVRAPNLATLEIAGLTFTGPGDNGWELVTTMMPDNITRVSANHCRLLQLIPLKPRRIKELVLDIGRTSPQMSFGHVEVDAALMHLRHTLETLDFVAPFHPTCIRYNADCFDTIETDVPARLLCWPRMEKLKHLRVTLRMLFGWSKKDSELTLAEVLPPNLVSVRIDEQLVMRQYAFHEIGGEIDMVHQGNIIANGLAPAVPSPMQGSSNSEWTSSGSDEELDSRIRYLVVFARKCSITHPGLRRVCFGDSGLAEDKRIIDRREYGGLSDFEPPPVPWGRRDYYDKHKKFRDEWRPRLRNLFAASGVSFTWVAADAVYYR</sequence>
<proteinExistence type="predicted"/>